<dbReference type="STRING" id="7370.A0A1I8N5C2"/>
<name>A0A1I8N5C2_MUSDO</name>
<feature type="domain" description="Peptidase S1" evidence="10">
    <location>
        <begin position="544"/>
        <end position="766"/>
    </location>
</feature>
<dbReference type="FunFam" id="2.40.10.10:FF:000146">
    <property type="entry name" value="Serine protease 53"/>
    <property type="match status" value="1"/>
</dbReference>
<dbReference type="eggNOG" id="KOG3627">
    <property type="taxonomic scope" value="Eukaryota"/>
</dbReference>
<evidence type="ECO:0000256" key="1">
    <source>
        <dbReference type="ARBA" id="ARBA00004613"/>
    </source>
</evidence>
<dbReference type="PROSITE" id="PS00134">
    <property type="entry name" value="TRYPSIN_HIS"/>
    <property type="match status" value="1"/>
</dbReference>
<dbReference type="VEuPathDB" id="VectorBase:MDOMA2_002087"/>
<sequence>MIFSVMAGKRLISFALVGILIAVVSAGPTSRILGGTDAETNQYPYVVSVRVNNAHVCTGTLISNRAAVIAASCVTKAGSTPIEADTVSLRVGSINQYAGGKIVSVSSIVIHPSSGNFLHNIACVFLAEPLEFNEKVSSIALADVDDVVDEGAPVKVTGWGLQHDGASPYKLQQVTMSVLSAAECELQAGYGYDSVICLQHDAGTGVCRGDEGAGVVSGNRLVAVVSFAFGSCGTKYPDVSTKISYYREWLDSLLVSHYSEALFSCHMKAMASARLTIVLIGLWAFSSVGVLAQPTSRIWGGEETGKSDYPYVASVRLDGGHICGGTIIGPKSILTAAHCAEEKGKIVSSDRLVVRVGSTNQFSGGKLAYVSAVTVNPDYSGVKNNLAVLTLVDALEWTERIRSIALATSNDDLPAAGANVVVAGWGEQLESDSAFKLNSYKFSMASEEVCKNAYSALDGSEFCLDHPLKEGSCYGDAGNGAVYNNKLVGVSNFVVVDLPSIAIRFFLISELLTSGRNGMSLLQYLLVLSAVVCVAWATPLGGRVVGGNDAAPGQFPYQISLRRDHSHICGGSIIDKRWVLTAAHCVVIEGTEPFPADRFTVRAGTHNRIAGGIIVNVKRVIVHPGYVVYNDLALLELEEELGYSEYIQPIELAEEEVPAGSDVIISGWGLTEHAGANLPIIMQWYTVSALSKLGCSSKIGFFTDALICLDHPSGAGACNGDSGGPAAYNGKLVGVAGFVVIKCGSTRPDGYAKVAYNVDWIRENMVES</sequence>
<keyword evidence="8" id="KW-0865">Zymogen</keyword>
<dbReference type="VEuPathDB" id="VectorBase:MDOMA2_018749"/>
<dbReference type="VEuPathDB" id="VectorBase:MDOMA2_015600"/>
<evidence type="ECO:0000313" key="11">
    <source>
        <dbReference type="EnsemblMetazoa" id="MDOA011698-PA"/>
    </source>
</evidence>
<dbReference type="CDD" id="cd00190">
    <property type="entry name" value="Tryp_SPc"/>
    <property type="match status" value="3"/>
</dbReference>
<keyword evidence="4" id="KW-0645">Protease</keyword>
<dbReference type="InterPro" id="IPR001314">
    <property type="entry name" value="Peptidase_S1A"/>
</dbReference>
<dbReference type="GO" id="GO:0005576">
    <property type="term" value="C:extracellular region"/>
    <property type="evidence" value="ECO:0007669"/>
    <property type="project" value="UniProtKB-SubCell"/>
</dbReference>
<evidence type="ECO:0000256" key="3">
    <source>
        <dbReference type="ARBA" id="ARBA00022525"/>
    </source>
</evidence>
<evidence type="ECO:0000256" key="2">
    <source>
        <dbReference type="ARBA" id="ARBA00007664"/>
    </source>
</evidence>
<dbReference type="PRINTS" id="PR00722">
    <property type="entry name" value="CHYMOTRYPSIN"/>
</dbReference>
<reference evidence="11" key="1">
    <citation type="submission" date="2020-05" db="UniProtKB">
        <authorList>
            <consortium name="EnsemblMetazoa"/>
        </authorList>
    </citation>
    <scope>IDENTIFICATION</scope>
    <source>
        <strain evidence="11">Aabys</strain>
    </source>
</reference>
<feature type="domain" description="Peptidase S1" evidence="10">
    <location>
        <begin position="298"/>
        <end position="536"/>
    </location>
</feature>
<dbReference type="PANTHER" id="PTHR24276">
    <property type="entry name" value="POLYSERASE-RELATED"/>
    <property type="match status" value="1"/>
</dbReference>
<dbReference type="InterPro" id="IPR001254">
    <property type="entry name" value="Trypsin_dom"/>
</dbReference>
<comment type="subcellular location">
    <subcellularLocation>
        <location evidence="1">Secreted</location>
    </subcellularLocation>
</comment>
<dbReference type="EnsemblMetazoa" id="MDOA011698-RA">
    <property type="protein sequence ID" value="MDOA011698-PA"/>
    <property type="gene ID" value="MDOA011698"/>
</dbReference>
<evidence type="ECO:0000259" key="10">
    <source>
        <dbReference type="PROSITE" id="PS50240"/>
    </source>
</evidence>
<evidence type="ECO:0000256" key="9">
    <source>
        <dbReference type="ARBA" id="ARBA00023157"/>
    </source>
</evidence>
<dbReference type="AlphaFoldDB" id="A0A1I8N5C2"/>
<keyword evidence="9" id="KW-1015">Disulfide bond</keyword>
<dbReference type="InterPro" id="IPR050430">
    <property type="entry name" value="Peptidase_S1"/>
</dbReference>
<dbReference type="VEuPathDB" id="VectorBase:MDOA011698"/>
<dbReference type="InterPro" id="IPR009003">
    <property type="entry name" value="Peptidase_S1_PA"/>
</dbReference>
<dbReference type="SMART" id="SM00020">
    <property type="entry name" value="Tryp_SPc"/>
    <property type="match status" value="3"/>
</dbReference>
<dbReference type="GO" id="GO:0004252">
    <property type="term" value="F:serine-type endopeptidase activity"/>
    <property type="evidence" value="ECO:0007669"/>
    <property type="project" value="InterPro"/>
</dbReference>
<organism evidence="11">
    <name type="scientific">Musca domestica</name>
    <name type="common">House fly</name>
    <dbReference type="NCBI Taxonomy" id="7370"/>
    <lineage>
        <taxon>Eukaryota</taxon>
        <taxon>Metazoa</taxon>
        <taxon>Ecdysozoa</taxon>
        <taxon>Arthropoda</taxon>
        <taxon>Hexapoda</taxon>
        <taxon>Insecta</taxon>
        <taxon>Pterygota</taxon>
        <taxon>Neoptera</taxon>
        <taxon>Endopterygota</taxon>
        <taxon>Diptera</taxon>
        <taxon>Brachycera</taxon>
        <taxon>Muscomorpha</taxon>
        <taxon>Muscoidea</taxon>
        <taxon>Muscidae</taxon>
        <taxon>Musca</taxon>
    </lineage>
</organism>
<evidence type="ECO:0000256" key="7">
    <source>
        <dbReference type="ARBA" id="ARBA00022825"/>
    </source>
</evidence>
<dbReference type="SUPFAM" id="SSF50494">
    <property type="entry name" value="Trypsin-like serine proteases"/>
    <property type="match status" value="3"/>
</dbReference>
<evidence type="ECO:0000256" key="8">
    <source>
        <dbReference type="ARBA" id="ARBA00023145"/>
    </source>
</evidence>
<dbReference type="GO" id="GO:0006508">
    <property type="term" value="P:proteolysis"/>
    <property type="evidence" value="ECO:0007669"/>
    <property type="project" value="UniProtKB-KW"/>
</dbReference>
<comment type="similarity">
    <text evidence="2">Belongs to the peptidase S1 family.</text>
</comment>
<dbReference type="FunFam" id="2.40.10.10:FF:000034">
    <property type="entry name" value="Eupolytin"/>
    <property type="match status" value="1"/>
</dbReference>
<evidence type="ECO:0000256" key="5">
    <source>
        <dbReference type="ARBA" id="ARBA00022729"/>
    </source>
</evidence>
<dbReference type="PANTHER" id="PTHR24276:SF91">
    <property type="entry name" value="AT26814P-RELATED"/>
    <property type="match status" value="1"/>
</dbReference>
<evidence type="ECO:0000256" key="6">
    <source>
        <dbReference type="ARBA" id="ARBA00022801"/>
    </source>
</evidence>
<keyword evidence="7" id="KW-0720">Serine protease</keyword>
<evidence type="ECO:0000256" key="4">
    <source>
        <dbReference type="ARBA" id="ARBA00022670"/>
    </source>
</evidence>
<keyword evidence="3" id="KW-0964">Secreted</keyword>
<dbReference type="PROSITE" id="PS50240">
    <property type="entry name" value="TRYPSIN_DOM"/>
    <property type="match status" value="3"/>
</dbReference>
<protein>
    <recommendedName>
        <fullName evidence="10">Peptidase S1 domain-containing protein</fullName>
    </recommendedName>
</protein>
<dbReference type="InterPro" id="IPR043504">
    <property type="entry name" value="Peptidase_S1_PA_chymotrypsin"/>
</dbReference>
<keyword evidence="6" id="KW-0378">Hydrolase</keyword>
<dbReference type="Gene3D" id="2.40.10.10">
    <property type="entry name" value="Trypsin-like serine proteases"/>
    <property type="match status" value="4"/>
</dbReference>
<keyword evidence="5" id="KW-0732">Signal</keyword>
<proteinExistence type="inferred from homology"/>
<feature type="domain" description="Peptidase S1" evidence="10">
    <location>
        <begin position="32"/>
        <end position="255"/>
    </location>
</feature>
<dbReference type="Pfam" id="PF00089">
    <property type="entry name" value="Trypsin"/>
    <property type="match status" value="3"/>
</dbReference>
<dbReference type="InterPro" id="IPR018114">
    <property type="entry name" value="TRYPSIN_HIS"/>
</dbReference>
<accession>A0A1I8N5C2</accession>